<evidence type="ECO:0000313" key="2">
    <source>
        <dbReference type="Proteomes" id="UP001203423"/>
    </source>
</evidence>
<proteinExistence type="predicted"/>
<organism evidence="1 2">
    <name type="scientific">Shewanella surugensis</name>
    <dbReference type="NCBI Taxonomy" id="212020"/>
    <lineage>
        <taxon>Bacteria</taxon>
        <taxon>Pseudomonadati</taxon>
        <taxon>Pseudomonadota</taxon>
        <taxon>Gammaproteobacteria</taxon>
        <taxon>Alteromonadales</taxon>
        <taxon>Shewanellaceae</taxon>
        <taxon>Shewanella</taxon>
    </lineage>
</organism>
<sequence length="116" mass="13682">MNSQYIFTIQLNKLCILAENAQNDYEKACVFSATESLVLRFLKKDNLPHRVSEKIYLIRYHISAFLGYDDPNDLSANDHIHQAIVMTNELIDIIEKMRLDFDKKDKPSVFFKRKNR</sequence>
<dbReference type="Proteomes" id="UP001203423">
    <property type="component" value="Unassembled WGS sequence"/>
</dbReference>
<comment type="caution">
    <text evidence="1">The sequence shown here is derived from an EMBL/GenBank/DDBJ whole genome shotgun (WGS) entry which is preliminary data.</text>
</comment>
<gene>
    <name evidence="1" type="ORF">L2764_15850</name>
</gene>
<dbReference type="EMBL" id="JAKIKS010000065">
    <property type="protein sequence ID" value="MCL1125904.1"/>
    <property type="molecule type" value="Genomic_DNA"/>
</dbReference>
<name>A0ABT0LEB9_9GAMM</name>
<accession>A0ABT0LEB9</accession>
<keyword evidence="2" id="KW-1185">Reference proteome</keyword>
<protein>
    <submittedName>
        <fullName evidence="1">Uncharacterized protein</fullName>
    </submittedName>
</protein>
<reference evidence="1 2" key="1">
    <citation type="submission" date="2022-01" db="EMBL/GenBank/DDBJ databases">
        <title>Whole genome-based taxonomy of the Shewanellaceae.</title>
        <authorList>
            <person name="Martin-Rodriguez A.J."/>
        </authorList>
    </citation>
    <scope>NUCLEOTIDE SEQUENCE [LARGE SCALE GENOMIC DNA]</scope>
    <source>
        <strain evidence="1 2">DSM 17177</strain>
    </source>
</reference>
<dbReference type="RefSeq" id="WP_248941238.1">
    <property type="nucleotide sequence ID" value="NZ_JAKIKS010000065.1"/>
</dbReference>
<evidence type="ECO:0000313" key="1">
    <source>
        <dbReference type="EMBL" id="MCL1125904.1"/>
    </source>
</evidence>